<feature type="repeat" description="PPR" evidence="2">
    <location>
        <begin position="215"/>
        <end position="249"/>
    </location>
</feature>
<keyword evidence="1" id="KW-0677">Repeat</keyword>
<dbReference type="PROSITE" id="PS51375">
    <property type="entry name" value="PPR"/>
    <property type="match status" value="3"/>
</dbReference>
<dbReference type="Pfam" id="PF13041">
    <property type="entry name" value="PPR_2"/>
    <property type="match status" value="2"/>
</dbReference>
<dbReference type="NCBIfam" id="TIGR00756">
    <property type="entry name" value="PPR"/>
    <property type="match status" value="3"/>
</dbReference>
<dbReference type="InterPro" id="IPR011990">
    <property type="entry name" value="TPR-like_helical_dom_sf"/>
</dbReference>
<dbReference type="InterPro" id="IPR002885">
    <property type="entry name" value="PPR_rpt"/>
</dbReference>
<dbReference type="PANTHER" id="PTHR47934:SF19">
    <property type="entry name" value="PENTATRICOPEPTIDE REPEAT-CONTAINING PROTEIN MITOCHONDRIAL"/>
    <property type="match status" value="1"/>
</dbReference>
<dbReference type="Pfam" id="PF01535">
    <property type="entry name" value="PPR"/>
    <property type="match status" value="1"/>
</dbReference>
<dbReference type="InterPro" id="IPR051114">
    <property type="entry name" value="Mito_RNA_Proc_CCM1"/>
</dbReference>
<feature type="repeat" description="PPR" evidence="2">
    <location>
        <begin position="320"/>
        <end position="354"/>
    </location>
</feature>
<gene>
    <name evidence="3" type="ORF">KSP40_PGU005830</name>
</gene>
<accession>A0ABR2MQM3</accession>
<dbReference type="Proteomes" id="UP001412067">
    <property type="component" value="Unassembled WGS sequence"/>
</dbReference>
<evidence type="ECO:0000313" key="4">
    <source>
        <dbReference type="Proteomes" id="UP001412067"/>
    </source>
</evidence>
<organism evidence="3 4">
    <name type="scientific">Platanthera guangdongensis</name>
    <dbReference type="NCBI Taxonomy" id="2320717"/>
    <lineage>
        <taxon>Eukaryota</taxon>
        <taxon>Viridiplantae</taxon>
        <taxon>Streptophyta</taxon>
        <taxon>Embryophyta</taxon>
        <taxon>Tracheophyta</taxon>
        <taxon>Spermatophyta</taxon>
        <taxon>Magnoliopsida</taxon>
        <taxon>Liliopsida</taxon>
        <taxon>Asparagales</taxon>
        <taxon>Orchidaceae</taxon>
        <taxon>Orchidoideae</taxon>
        <taxon>Orchideae</taxon>
        <taxon>Orchidinae</taxon>
        <taxon>Platanthera</taxon>
    </lineage>
</organism>
<comment type="caution">
    <text evidence="3">The sequence shown here is derived from an EMBL/GenBank/DDBJ whole genome shotgun (WGS) entry which is preliminary data.</text>
</comment>
<dbReference type="Pfam" id="PF12854">
    <property type="entry name" value="PPR_1"/>
    <property type="match status" value="1"/>
</dbReference>
<dbReference type="Gene3D" id="1.25.40.10">
    <property type="entry name" value="Tetratricopeptide repeat domain"/>
    <property type="match status" value="3"/>
</dbReference>
<reference evidence="3 4" key="1">
    <citation type="journal article" date="2022" name="Nat. Plants">
        <title>Genomes of leafy and leafless Platanthera orchids illuminate the evolution of mycoheterotrophy.</title>
        <authorList>
            <person name="Li M.H."/>
            <person name="Liu K.W."/>
            <person name="Li Z."/>
            <person name="Lu H.C."/>
            <person name="Ye Q.L."/>
            <person name="Zhang D."/>
            <person name="Wang J.Y."/>
            <person name="Li Y.F."/>
            <person name="Zhong Z.M."/>
            <person name="Liu X."/>
            <person name="Yu X."/>
            <person name="Liu D.K."/>
            <person name="Tu X.D."/>
            <person name="Liu B."/>
            <person name="Hao Y."/>
            <person name="Liao X.Y."/>
            <person name="Jiang Y.T."/>
            <person name="Sun W.H."/>
            <person name="Chen J."/>
            <person name="Chen Y.Q."/>
            <person name="Ai Y."/>
            <person name="Zhai J.W."/>
            <person name="Wu S.S."/>
            <person name="Zhou Z."/>
            <person name="Hsiao Y.Y."/>
            <person name="Wu W.L."/>
            <person name="Chen Y.Y."/>
            <person name="Lin Y.F."/>
            <person name="Hsu J.L."/>
            <person name="Li C.Y."/>
            <person name="Wang Z.W."/>
            <person name="Zhao X."/>
            <person name="Zhong W.Y."/>
            <person name="Ma X.K."/>
            <person name="Ma L."/>
            <person name="Huang J."/>
            <person name="Chen G.Z."/>
            <person name="Huang M.Z."/>
            <person name="Huang L."/>
            <person name="Peng D.H."/>
            <person name="Luo Y.B."/>
            <person name="Zou S.Q."/>
            <person name="Chen S.P."/>
            <person name="Lan S."/>
            <person name="Tsai W.C."/>
            <person name="Van de Peer Y."/>
            <person name="Liu Z.J."/>
        </authorList>
    </citation>
    <scope>NUCLEOTIDE SEQUENCE [LARGE SCALE GENOMIC DNA]</scope>
    <source>
        <strain evidence="3">Lor288</strain>
    </source>
</reference>
<name>A0ABR2MQM3_9ASPA</name>
<keyword evidence="4" id="KW-1185">Reference proteome</keyword>
<feature type="repeat" description="PPR" evidence="2">
    <location>
        <begin position="250"/>
        <end position="284"/>
    </location>
</feature>
<dbReference type="EMBL" id="JBBWWR010000005">
    <property type="protein sequence ID" value="KAK8966361.1"/>
    <property type="molecule type" value="Genomic_DNA"/>
</dbReference>
<protein>
    <submittedName>
        <fullName evidence="3">Pentatricopeptide repeat-containing protein</fullName>
    </submittedName>
</protein>
<dbReference type="PANTHER" id="PTHR47934">
    <property type="entry name" value="PENTATRICOPEPTIDE REPEAT-CONTAINING PROTEIN PET309, MITOCHONDRIAL"/>
    <property type="match status" value="1"/>
</dbReference>
<evidence type="ECO:0000313" key="3">
    <source>
        <dbReference type="EMBL" id="KAK8966361.1"/>
    </source>
</evidence>
<evidence type="ECO:0000256" key="1">
    <source>
        <dbReference type="ARBA" id="ARBA00022737"/>
    </source>
</evidence>
<sequence>MFHHYLPESTPLNSPWISLSPRNFVTEYSPEKQPSNSSWISRLEWLVPRLSISSSTISVSDTTSAASIAPSPLSPATAKFRLLKEYDPDKALSIISSVLKPSSSPASSRYAVDLTVRRLAAARRFADVESLLESRKSDPAASQESFLTTIIIAYGSAGMLDKAISTFNDIPRLCSAPPTTLSFNALLTSAVRAKKHAKVSKLFSELSQTHSISPDTVSYGVLIKSLCLSGKLAKAFEILKVMGEKGIEVSNFIYTSLLDSLYKTGESKKAEELWNEMVERGCQPDLPTYNVKIMNQALHGSPEDVLESISNLEAAGLKPDTITYNYLMTCYSRCERFDNILEVYNGLKKMGCMPNATTFKLMLNLLREKEDFDSGFDIFKDSLKHNRIPDFQTLRPFVVGLAKHSKVEEAKMVIAAVRKMFPVNLVGRWKVVEEELGLNADGHTSCQVELLKA</sequence>
<evidence type="ECO:0000256" key="2">
    <source>
        <dbReference type="PROSITE-ProRule" id="PRU00708"/>
    </source>
</evidence>
<proteinExistence type="predicted"/>